<evidence type="ECO:0000259" key="5">
    <source>
        <dbReference type="Pfam" id="PF19906"/>
    </source>
</evidence>
<dbReference type="EMBL" id="JACIJJ010000003">
    <property type="protein sequence ID" value="MBB5699177.1"/>
    <property type="molecule type" value="Genomic_DNA"/>
</dbReference>
<dbReference type="GO" id="GO:0016829">
    <property type="term" value="F:lyase activity"/>
    <property type="evidence" value="ECO:0007669"/>
    <property type="project" value="UniProtKB-KW"/>
</dbReference>
<dbReference type="InterPro" id="IPR045959">
    <property type="entry name" value="CGDB"/>
</dbReference>
<organism evidence="6 7">
    <name type="scientific">Sphingomonas yantingensis</name>
    <dbReference type="NCBI Taxonomy" id="1241761"/>
    <lineage>
        <taxon>Bacteria</taxon>
        <taxon>Pseudomonadati</taxon>
        <taxon>Pseudomonadota</taxon>
        <taxon>Alphaproteobacteria</taxon>
        <taxon>Sphingomonadales</taxon>
        <taxon>Sphingomonadaceae</taxon>
        <taxon>Sphingomonas</taxon>
    </lineage>
</organism>
<evidence type="ECO:0000256" key="3">
    <source>
        <dbReference type="ARBA" id="ARBA00046336"/>
    </source>
</evidence>
<evidence type="ECO:0000313" key="7">
    <source>
        <dbReference type="Proteomes" id="UP000557739"/>
    </source>
</evidence>
<sequence length="128" mass="14127">MFDKYLIVDDSLRNVGPADAPTGFAFDAKLGYYRGLGLSMIEALDIKIDGEPVDRAAVRFDEGKGPLTLDEMETAYDRRWPFGAAATITVERPGGLAPGEHHLAFTERLRVSYMPFPSMNADEKTLSI</sequence>
<evidence type="ECO:0000256" key="2">
    <source>
        <dbReference type="ARBA" id="ARBA00023277"/>
    </source>
</evidence>
<gene>
    <name evidence="6" type="ORF">FHR19_002532</name>
</gene>
<evidence type="ECO:0000256" key="4">
    <source>
        <dbReference type="ARBA" id="ARBA00047208"/>
    </source>
</evidence>
<dbReference type="AlphaFoldDB" id="A0A7W9EIG8"/>
<comment type="caution">
    <text evidence="6">The sequence shown here is derived from an EMBL/GenBank/DDBJ whole genome shotgun (WGS) entry which is preliminary data.</text>
</comment>
<keyword evidence="2" id="KW-0119">Carbohydrate metabolism</keyword>
<dbReference type="RefSeq" id="WP_184028861.1">
    <property type="nucleotide sequence ID" value="NZ_JACIJJ010000003.1"/>
</dbReference>
<protein>
    <recommendedName>
        <fullName evidence="4">C-deglycosylation enzyme beta subunit</fullName>
    </recommendedName>
</protein>
<feature type="domain" description="C-glycoside deglycosidase beta subunit" evidence="5">
    <location>
        <begin position="2"/>
        <end position="113"/>
    </location>
</feature>
<accession>A0A7W9EIG8</accession>
<keyword evidence="1" id="KW-0456">Lyase</keyword>
<evidence type="ECO:0000313" key="6">
    <source>
        <dbReference type="EMBL" id="MBB5699177.1"/>
    </source>
</evidence>
<keyword evidence="7" id="KW-1185">Reference proteome</keyword>
<dbReference type="Proteomes" id="UP000557739">
    <property type="component" value="Unassembled WGS sequence"/>
</dbReference>
<proteinExistence type="inferred from homology"/>
<name>A0A7W9EIG8_9SPHN</name>
<evidence type="ECO:0000256" key="1">
    <source>
        <dbReference type="ARBA" id="ARBA00023239"/>
    </source>
</evidence>
<dbReference type="Pfam" id="PF19906">
    <property type="entry name" value="CGDB"/>
    <property type="match status" value="1"/>
</dbReference>
<comment type="similarity">
    <text evidence="3">Belongs to the C-glycoside deglycosidase beta subunit family.</text>
</comment>
<reference evidence="6 7" key="1">
    <citation type="submission" date="2020-08" db="EMBL/GenBank/DDBJ databases">
        <title>Genomic Encyclopedia of Type Strains, Phase IV (KMG-IV): sequencing the most valuable type-strain genomes for metagenomic binning, comparative biology and taxonomic classification.</title>
        <authorList>
            <person name="Goeker M."/>
        </authorList>
    </citation>
    <scope>NUCLEOTIDE SEQUENCE [LARGE SCALE GENOMIC DNA]</scope>
    <source>
        <strain evidence="6 7">DSM 27244</strain>
    </source>
</reference>